<organism evidence="1 2">
    <name type="scientific">Lelliottia amnigena</name>
    <name type="common">Enterobacter amnigenus</name>
    <dbReference type="NCBI Taxonomy" id="61646"/>
    <lineage>
        <taxon>Bacteria</taxon>
        <taxon>Pseudomonadati</taxon>
        <taxon>Pseudomonadota</taxon>
        <taxon>Gammaproteobacteria</taxon>
        <taxon>Enterobacterales</taxon>
        <taxon>Enterobacteriaceae</taxon>
        <taxon>Lelliottia</taxon>
    </lineage>
</organism>
<dbReference type="Proteomes" id="UP000653275">
    <property type="component" value="Unassembled WGS sequence"/>
</dbReference>
<accession>A0AAP2F175</accession>
<name>A0AAP2F175_LELAM</name>
<dbReference type="AlphaFoldDB" id="A0AAP2F175"/>
<dbReference type="EMBL" id="JAENMS010000002">
    <property type="protein sequence ID" value="MBL5934127.1"/>
    <property type="molecule type" value="Genomic_DNA"/>
</dbReference>
<gene>
    <name evidence="1" type="ORF">I7V27_06585</name>
</gene>
<evidence type="ECO:0008006" key="3">
    <source>
        <dbReference type="Google" id="ProtNLM"/>
    </source>
</evidence>
<dbReference type="RefSeq" id="WP_202665525.1">
    <property type="nucleotide sequence ID" value="NZ_JAENMR010000002.1"/>
</dbReference>
<comment type="caution">
    <text evidence="1">The sequence shown here is derived from an EMBL/GenBank/DDBJ whole genome shotgun (WGS) entry which is preliminary data.</text>
</comment>
<sequence length="260" mass="29305">MTTKNRHGLARRVPADIKRIIRQRCGFGCVICGIGFYEYEHFNPDFADATEHNPKGMTLLCSQCNQKRARGRLSAETVSMANDNPKCLEQGFSNELFDFHSEPLEIVLGGLAFYNCQHLIVVNGTPILSVQPSSEPNSPMLLSGIFCDSLGRETLKINENEWLVESSTWDVDCEGSRITIRSAPRQVTLVLKMNPPRGILVERLDMFFEGVRFIVDEENFRFSLDGERWNSWSGCSMRNSYGGIVIETSPKAANDPVYKL</sequence>
<protein>
    <recommendedName>
        <fullName evidence="3">HNH endonuclease</fullName>
    </recommendedName>
</protein>
<evidence type="ECO:0000313" key="2">
    <source>
        <dbReference type="Proteomes" id="UP000653275"/>
    </source>
</evidence>
<evidence type="ECO:0000313" key="1">
    <source>
        <dbReference type="EMBL" id="MBL5934127.1"/>
    </source>
</evidence>
<reference evidence="1" key="1">
    <citation type="submission" date="2020-12" db="EMBL/GenBank/DDBJ databases">
        <title>Draft genome sequence of Enterobacter spp., Lelliottia spp. and Serratia spp. isolated from drinking water reservoirs and lakes.</title>
        <authorList>
            <person name="Reitter C."/>
            <person name="Neuhaus K."/>
            <person name="Huegler M."/>
        </authorList>
    </citation>
    <scope>NUCLEOTIDE SEQUENCE</scope>
    <source>
        <strain evidence="1">TZW15</strain>
    </source>
</reference>
<proteinExistence type="predicted"/>